<evidence type="ECO:0000313" key="2">
    <source>
        <dbReference type="Proteomes" id="UP000184512"/>
    </source>
</evidence>
<proteinExistence type="predicted"/>
<dbReference type="AlphaFoldDB" id="A0A1M6DWQ9"/>
<reference evidence="1 2" key="1">
    <citation type="submission" date="2016-11" db="EMBL/GenBank/DDBJ databases">
        <authorList>
            <person name="Jaros S."/>
            <person name="Januszkiewicz K."/>
            <person name="Wedrychowicz H."/>
        </authorList>
    </citation>
    <scope>NUCLEOTIDE SEQUENCE [LARGE SCALE GENOMIC DNA]</scope>
    <source>
        <strain evidence="1 2">DSM 12906</strain>
    </source>
</reference>
<dbReference type="EMBL" id="FQZG01000014">
    <property type="protein sequence ID" value="SHI77605.1"/>
    <property type="molecule type" value="Genomic_DNA"/>
</dbReference>
<dbReference type="Proteomes" id="UP000184512">
    <property type="component" value="Unassembled WGS sequence"/>
</dbReference>
<protein>
    <submittedName>
        <fullName evidence="1">Uncharacterized protein</fullName>
    </submittedName>
</protein>
<dbReference type="RefSeq" id="WP_175558248.1">
    <property type="nucleotide sequence ID" value="NZ_FQZG01000014.1"/>
</dbReference>
<evidence type="ECO:0000313" key="1">
    <source>
        <dbReference type="EMBL" id="SHI77605.1"/>
    </source>
</evidence>
<accession>A0A1M6DWQ9</accession>
<gene>
    <name evidence="1" type="ORF">SAMN02745244_01037</name>
</gene>
<keyword evidence="2" id="KW-1185">Reference proteome</keyword>
<name>A0A1M6DWQ9_9ACTN</name>
<sequence>MSDIAFGQSLTDAELAEFRGGACTVTITRDRNGNVTGVSTTGDCSNVNVIIQA</sequence>
<organism evidence="1 2">
    <name type="scientific">Tessaracoccus bendigoensis DSM 12906</name>
    <dbReference type="NCBI Taxonomy" id="1123357"/>
    <lineage>
        <taxon>Bacteria</taxon>
        <taxon>Bacillati</taxon>
        <taxon>Actinomycetota</taxon>
        <taxon>Actinomycetes</taxon>
        <taxon>Propionibacteriales</taxon>
        <taxon>Propionibacteriaceae</taxon>
        <taxon>Tessaracoccus</taxon>
    </lineage>
</organism>
<dbReference type="STRING" id="1123357.SAMN02745244_01037"/>